<accession>A0A554VRE9</accession>
<dbReference type="OrthoDB" id="1466769at2"/>
<gene>
    <name evidence="1" type="ORF">FOF46_00880</name>
</gene>
<dbReference type="InterPro" id="IPR015003">
    <property type="entry name" value="DUF1853"/>
</dbReference>
<proteinExistence type="predicted"/>
<organism evidence="1 2">
    <name type="scientific">Aquimarina algiphila</name>
    <dbReference type="NCBI Taxonomy" id="2047982"/>
    <lineage>
        <taxon>Bacteria</taxon>
        <taxon>Pseudomonadati</taxon>
        <taxon>Bacteroidota</taxon>
        <taxon>Flavobacteriia</taxon>
        <taxon>Flavobacteriales</taxon>
        <taxon>Flavobacteriaceae</taxon>
        <taxon>Aquimarina</taxon>
    </lineage>
</organism>
<keyword evidence="2" id="KW-1185">Reference proteome</keyword>
<dbReference type="Proteomes" id="UP000318833">
    <property type="component" value="Unassembled WGS sequence"/>
</dbReference>
<dbReference type="RefSeq" id="WP_143915145.1">
    <property type="nucleotide sequence ID" value="NZ_CANMIK010000032.1"/>
</dbReference>
<dbReference type="EMBL" id="VLNR01000002">
    <property type="protein sequence ID" value="TSE11211.1"/>
    <property type="molecule type" value="Genomic_DNA"/>
</dbReference>
<evidence type="ECO:0000313" key="2">
    <source>
        <dbReference type="Proteomes" id="UP000318833"/>
    </source>
</evidence>
<dbReference type="PROSITE" id="PS51257">
    <property type="entry name" value="PROKAR_LIPOPROTEIN"/>
    <property type="match status" value="1"/>
</dbReference>
<sequence>MSLKHQYLSFLNSTSLWNSGTSCEFSIFNFEELIKNAIHPEIVQINIGENEVLGKRVEHFFEYCITSSDRYDLLAKNIQVFDHKITIGELDFIVKDLQQNKVLHIELVCKFYLYDTTLGDGLETWIGPNRKDSLLQKVKKLTLKQFPLLYKKETKPILENLQLDVSKINQQACFISYLFVPITLKHHTFPMINNNCIVGFWEKSNAFTDEQYGNYQFYIPQKKDWISNPKYCNTWFSFEEILPQIQTPLLQKKSPLLWMKENEDSYARFFVVWW</sequence>
<reference evidence="1 2" key="1">
    <citation type="submission" date="2019-07" db="EMBL/GenBank/DDBJ databases">
        <title>The draft genome sequence of Aquimarina algiphila M91.</title>
        <authorList>
            <person name="Meng X."/>
        </authorList>
    </citation>
    <scope>NUCLEOTIDE SEQUENCE [LARGE SCALE GENOMIC DNA]</scope>
    <source>
        <strain evidence="1 2">M91</strain>
    </source>
</reference>
<evidence type="ECO:0000313" key="1">
    <source>
        <dbReference type="EMBL" id="TSE11211.1"/>
    </source>
</evidence>
<dbReference type="AlphaFoldDB" id="A0A554VRE9"/>
<protein>
    <submittedName>
        <fullName evidence="1">DUF1853 family protein</fullName>
    </submittedName>
</protein>
<dbReference type="Pfam" id="PF08907">
    <property type="entry name" value="DUF1853"/>
    <property type="match status" value="1"/>
</dbReference>
<comment type="caution">
    <text evidence="1">The sequence shown here is derived from an EMBL/GenBank/DDBJ whole genome shotgun (WGS) entry which is preliminary data.</text>
</comment>
<name>A0A554VRE9_9FLAO</name>